<dbReference type="PANTHER" id="PTHR31616">
    <property type="entry name" value="TREHALASE"/>
    <property type="match status" value="1"/>
</dbReference>
<keyword evidence="2" id="KW-0378">Hydrolase</keyword>
<dbReference type="Gene3D" id="1.50.10.10">
    <property type="match status" value="1"/>
</dbReference>
<evidence type="ECO:0000313" key="2">
    <source>
        <dbReference type="EMBL" id="OIQ92991.1"/>
    </source>
</evidence>
<feature type="domain" description="GH15-like" evidence="1">
    <location>
        <begin position="220"/>
        <end position="583"/>
    </location>
</feature>
<proteinExistence type="predicted"/>
<dbReference type="InterPro" id="IPR012341">
    <property type="entry name" value="6hp_glycosidase-like_sf"/>
</dbReference>
<gene>
    <name evidence="2" type="ORF">GALL_250410</name>
</gene>
<accession>A0A1J5RLX8</accession>
<dbReference type="AlphaFoldDB" id="A0A1J5RLX8"/>
<keyword evidence="2" id="KW-0326">Glycosidase</keyword>
<dbReference type="EMBL" id="MLJW01000217">
    <property type="protein sequence ID" value="OIQ92991.1"/>
    <property type="molecule type" value="Genomic_DNA"/>
</dbReference>
<dbReference type="GO" id="GO:0004555">
    <property type="term" value="F:alpha,alpha-trehalase activity"/>
    <property type="evidence" value="ECO:0007669"/>
    <property type="project" value="UniProtKB-EC"/>
</dbReference>
<protein>
    <submittedName>
        <fullName evidence="2">Trehalase</fullName>
        <ecNumber evidence="2">3.2.1.28</ecNumber>
    </submittedName>
</protein>
<dbReference type="InterPro" id="IPR011613">
    <property type="entry name" value="GH15-like"/>
</dbReference>
<name>A0A1J5RLX8_9ZZZZ</name>
<evidence type="ECO:0000259" key="1">
    <source>
        <dbReference type="Pfam" id="PF00723"/>
    </source>
</evidence>
<sequence length="595" mass="67280">MNSLDLALIGNCSVGALVNARAEMVWASLPRFDGDPLFCSLLRERGGPQDFGYFAVDLADFERAEQNYRENTAILVTRLFDRHGGCVEVTDFAPRFGRYGRTFKPMMLIRRLKRLSGSPRITLRLRPACNDGAERPAVTWGSNHIRYVTPELVLRLTTDVSITAMLQEFTFFLEDTATLLLGPDETVPEAAGEVGYRFLEETAQYWREWIRALAIPYEWQDAVIRAVITLKLNAYDDTGAIIAAMTTSIPEAAGSARNWDYRYCWLRDGYFVVNALNRLGATRTMERYIAYIVNVAANAADGLLQPVYGIDGRANLEEREITTLPGYRGMGPVRIGNQAYHQVQHDVYGSAVLAATHAFFDQRLARRGDEALFRKLEPLGERAVELYHQPDAGLWELRGSARVHTFSAVMCWAACDRLARIAARLGLSGRADYWQAHAERMHRVIEERAWNSRLGSFVSTFDGEAMDASLLLLNEVGFLGAEDPRFAATVAAVERELRRGDFIFRYIEKDDFGEPENAFIICSFWYINALSSLGRRDEARVLFEKLLARRNSHGLFAEHIDPKSGEQWGNFVQTYSMVGLINSAIRLSIRWDQAF</sequence>
<dbReference type="Pfam" id="PF00723">
    <property type="entry name" value="Glyco_hydro_15"/>
    <property type="match status" value="1"/>
</dbReference>
<comment type="caution">
    <text evidence="2">The sequence shown here is derived from an EMBL/GenBank/DDBJ whole genome shotgun (WGS) entry which is preliminary data.</text>
</comment>
<reference evidence="2" key="1">
    <citation type="submission" date="2016-10" db="EMBL/GenBank/DDBJ databases">
        <title>Sequence of Gallionella enrichment culture.</title>
        <authorList>
            <person name="Poehlein A."/>
            <person name="Muehling M."/>
            <person name="Daniel R."/>
        </authorList>
    </citation>
    <scope>NUCLEOTIDE SEQUENCE</scope>
</reference>
<organism evidence="2">
    <name type="scientific">mine drainage metagenome</name>
    <dbReference type="NCBI Taxonomy" id="410659"/>
    <lineage>
        <taxon>unclassified sequences</taxon>
        <taxon>metagenomes</taxon>
        <taxon>ecological metagenomes</taxon>
    </lineage>
</organism>
<dbReference type="GO" id="GO:0005975">
    <property type="term" value="P:carbohydrate metabolic process"/>
    <property type="evidence" value="ECO:0007669"/>
    <property type="project" value="InterPro"/>
</dbReference>
<dbReference type="SUPFAM" id="SSF48208">
    <property type="entry name" value="Six-hairpin glycosidases"/>
    <property type="match status" value="1"/>
</dbReference>
<dbReference type="EC" id="3.2.1.28" evidence="2"/>
<dbReference type="InterPro" id="IPR008928">
    <property type="entry name" value="6-hairpin_glycosidase_sf"/>
</dbReference>
<dbReference type="PANTHER" id="PTHR31616:SF0">
    <property type="entry name" value="GLUCAN 1,4-ALPHA-GLUCOSIDASE"/>
    <property type="match status" value="1"/>
</dbReference>